<evidence type="ECO:0008006" key="4">
    <source>
        <dbReference type="Google" id="ProtNLM"/>
    </source>
</evidence>
<feature type="transmembrane region" description="Helical" evidence="1">
    <location>
        <begin position="125"/>
        <end position="143"/>
    </location>
</feature>
<feature type="transmembrane region" description="Helical" evidence="1">
    <location>
        <begin position="200"/>
        <end position="216"/>
    </location>
</feature>
<feature type="transmembrane region" description="Helical" evidence="1">
    <location>
        <begin position="177"/>
        <end position="194"/>
    </location>
</feature>
<organism evidence="2 3">
    <name type="scientific">Methyloceanibacter methanicus</name>
    <dbReference type="NCBI Taxonomy" id="1774968"/>
    <lineage>
        <taxon>Bacteria</taxon>
        <taxon>Pseudomonadati</taxon>
        <taxon>Pseudomonadota</taxon>
        <taxon>Alphaproteobacteria</taxon>
        <taxon>Hyphomicrobiales</taxon>
        <taxon>Hyphomicrobiaceae</taxon>
        <taxon>Methyloceanibacter</taxon>
    </lineage>
</organism>
<accession>A0A1E3W0V7</accession>
<keyword evidence="1" id="KW-1133">Transmembrane helix</keyword>
<feature type="transmembrane region" description="Helical" evidence="1">
    <location>
        <begin position="89"/>
        <end position="113"/>
    </location>
</feature>
<feature type="transmembrane region" description="Helical" evidence="1">
    <location>
        <begin position="59"/>
        <end position="77"/>
    </location>
</feature>
<dbReference type="Proteomes" id="UP000094501">
    <property type="component" value="Unassembled WGS sequence"/>
</dbReference>
<protein>
    <recommendedName>
        <fullName evidence="4">MFS transporter permease</fullName>
    </recommendedName>
</protein>
<evidence type="ECO:0000313" key="2">
    <source>
        <dbReference type="EMBL" id="ODR99444.1"/>
    </source>
</evidence>
<feature type="transmembrane region" description="Helical" evidence="1">
    <location>
        <begin position="149"/>
        <end position="170"/>
    </location>
</feature>
<keyword evidence="1" id="KW-0472">Membrane</keyword>
<dbReference type="Pfam" id="PF19540">
    <property type="entry name" value="DUF6064"/>
    <property type="match status" value="1"/>
</dbReference>
<keyword evidence="1" id="KW-0812">Transmembrane</keyword>
<name>A0A1E3W0V7_9HYPH</name>
<dbReference type="AlphaFoldDB" id="A0A1E3W0V7"/>
<sequence length="230" mass="24848">MTEWWTYEPRDLLMFSPDVYYRLFELHNAAVWPAQILALAGGLVGLVLIARRASWAGRVAAGVLAVGWAVVAVAYFHARYASINLAAPWYGWAFTAQAILLALSGVALGRLAFTADRTWPQNVGVALLVFALLLQPLIGLPAGRPWTGVELAGLAPDPTVLATLGVVLAADRVRWELLPIPLLWCAVTGATLWTMGSPEALLMPAAGAATLLLGIWRSHRDWRDSRGAKC</sequence>
<dbReference type="RefSeq" id="WP_069437381.1">
    <property type="nucleotide sequence ID" value="NZ_LPWG01000011.1"/>
</dbReference>
<dbReference type="InterPro" id="IPR045708">
    <property type="entry name" value="DUF6064"/>
</dbReference>
<dbReference type="OrthoDB" id="581693at2"/>
<gene>
    <name evidence="2" type="ORF">AUC68_05615</name>
</gene>
<evidence type="ECO:0000256" key="1">
    <source>
        <dbReference type="SAM" id="Phobius"/>
    </source>
</evidence>
<dbReference type="EMBL" id="LPWG01000011">
    <property type="protein sequence ID" value="ODR99444.1"/>
    <property type="molecule type" value="Genomic_DNA"/>
</dbReference>
<comment type="caution">
    <text evidence="2">The sequence shown here is derived from an EMBL/GenBank/DDBJ whole genome shotgun (WGS) entry which is preliminary data.</text>
</comment>
<proteinExistence type="predicted"/>
<evidence type="ECO:0000313" key="3">
    <source>
        <dbReference type="Proteomes" id="UP000094501"/>
    </source>
</evidence>
<keyword evidence="3" id="KW-1185">Reference proteome</keyword>
<dbReference type="STRING" id="1774968.AUC68_05615"/>
<feature type="transmembrane region" description="Helical" evidence="1">
    <location>
        <begin position="30"/>
        <end position="50"/>
    </location>
</feature>
<reference evidence="2 3" key="1">
    <citation type="journal article" date="2016" name="Environ. Microbiol.">
        <title>New Methyloceanibacter diversity from North Sea sediments includes methanotroph containing solely the soluble methane monooxygenase.</title>
        <authorList>
            <person name="Vekeman B."/>
            <person name="Kerckhof F.M."/>
            <person name="Cremers G."/>
            <person name="de Vos P."/>
            <person name="Vandamme P."/>
            <person name="Boon N."/>
            <person name="Op den Camp H.J."/>
            <person name="Heylen K."/>
        </authorList>
    </citation>
    <scope>NUCLEOTIDE SEQUENCE [LARGE SCALE GENOMIC DNA]</scope>
    <source>
        <strain evidence="2 3">R-67174</strain>
    </source>
</reference>